<keyword evidence="6" id="KW-1185">Reference proteome</keyword>
<accession>A0A157SQ08</accession>
<name>A0A157SQ08_9BORD</name>
<proteinExistence type="inferred from homology"/>
<evidence type="ECO:0000313" key="6">
    <source>
        <dbReference type="Proteomes" id="UP000076848"/>
    </source>
</evidence>
<evidence type="ECO:0000256" key="4">
    <source>
        <dbReference type="SAM" id="MobiDB-lite"/>
    </source>
</evidence>
<feature type="compositionally biased region" description="Low complexity" evidence="4">
    <location>
        <begin position="14"/>
        <end position="40"/>
    </location>
</feature>
<dbReference type="SUPFAM" id="SSF47729">
    <property type="entry name" value="IHF-like DNA-binding proteins"/>
    <property type="match status" value="1"/>
</dbReference>
<dbReference type="STRING" id="288768.SAMEA3906486_04102"/>
<dbReference type="GO" id="GO:0030527">
    <property type="term" value="F:structural constituent of chromatin"/>
    <property type="evidence" value="ECO:0007669"/>
    <property type="project" value="InterPro"/>
</dbReference>
<sequence>MATKAKAPAKKVTKTAVKAPAKAPAKAAKAPAKAPAKKAAATKTAVKKTAAAATVRPIKEALNKSQLIAHLVETTGVEAKSVKTVLAALEGSVLGSVDKKGAGEFTLPGLFKISVQKVPAKAKRFGKDPFTGQERWFPAKPASVKVKVRPLKKLKDAAQ</sequence>
<evidence type="ECO:0000256" key="2">
    <source>
        <dbReference type="ARBA" id="ARBA00023125"/>
    </source>
</evidence>
<dbReference type="RefSeq" id="WP_066131056.1">
    <property type="nucleotide sequence ID" value="NZ_FKIF01000007.1"/>
</dbReference>
<feature type="region of interest" description="Disordered" evidence="4">
    <location>
        <begin position="1"/>
        <end position="40"/>
    </location>
</feature>
<dbReference type="SMART" id="SM00411">
    <property type="entry name" value="BHL"/>
    <property type="match status" value="1"/>
</dbReference>
<dbReference type="Proteomes" id="UP000076848">
    <property type="component" value="Unassembled WGS sequence"/>
</dbReference>
<evidence type="ECO:0000256" key="1">
    <source>
        <dbReference type="ARBA" id="ARBA00010529"/>
    </source>
</evidence>
<evidence type="ECO:0000313" key="5">
    <source>
        <dbReference type="EMBL" id="SAI72381.1"/>
    </source>
</evidence>
<evidence type="ECO:0000256" key="3">
    <source>
        <dbReference type="RuleBase" id="RU003939"/>
    </source>
</evidence>
<dbReference type="Gene3D" id="4.10.520.10">
    <property type="entry name" value="IHF-like DNA-binding proteins"/>
    <property type="match status" value="1"/>
</dbReference>
<organism evidence="5 6">
    <name type="scientific">Bordetella ansorpii</name>
    <dbReference type="NCBI Taxonomy" id="288768"/>
    <lineage>
        <taxon>Bacteria</taxon>
        <taxon>Pseudomonadati</taxon>
        <taxon>Pseudomonadota</taxon>
        <taxon>Betaproteobacteria</taxon>
        <taxon>Burkholderiales</taxon>
        <taxon>Alcaligenaceae</taxon>
        <taxon>Bordetella</taxon>
    </lineage>
</organism>
<keyword evidence="2 5" id="KW-0238">DNA-binding</keyword>
<dbReference type="OrthoDB" id="331625at2"/>
<dbReference type="InterPro" id="IPR010992">
    <property type="entry name" value="IHF-like_DNA-bd_dom_sf"/>
</dbReference>
<comment type="similarity">
    <text evidence="1 3">Belongs to the bacterial histone-like protein family.</text>
</comment>
<reference evidence="5 6" key="1">
    <citation type="submission" date="2016-04" db="EMBL/GenBank/DDBJ databases">
        <authorList>
            <consortium name="Pathogen Informatics"/>
        </authorList>
    </citation>
    <scope>NUCLEOTIDE SEQUENCE [LARGE SCALE GENOMIC DNA]</scope>
    <source>
        <strain evidence="5 6">H050680373</strain>
    </source>
</reference>
<dbReference type="CDD" id="cd13834">
    <property type="entry name" value="HU_like"/>
    <property type="match status" value="1"/>
</dbReference>
<dbReference type="AlphaFoldDB" id="A0A157SQ08"/>
<dbReference type="EMBL" id="FKIF01000007">
    <property type="protein sequence ID" value="SAI72381.1"/>
    <property type="molecule type" value="Genomic_DNA"/>
</dbReference>
<dbReference type="Pfam" id="PF00216">
    <property type="entry name" value="Bac_DNA_binding"/>
    <property type="match status" value="1"/>
</dbReference>
<dbReference type="InterPro" id="IPR000119">
    <property type="entry name" value="Hist_DNA-bd"/>
</dbReference>
<gene>
    <name evidence="5" type="ORF">SAMEA3906486_04102</name>
</gene>
<dbReference type="GO" id="GO:0003677">
    <property type="term" value="F:DNA binding"/>
    <property type="evidence" value="ECO:0007669"/>
    <property type="project" value="UniProtKB-KW"/>
</dbReference>
<protein>
    <submittedName>
        <fullName evidence="5">DNA-binding protein Bph2</fullName>
    </submittedName>
</protein>